<dbReference type="InterPro" id="IPR000276">
    <property type="entry name" value="GPCR_Rhodpsn"/>
</dbReference>
<organism evidence="9">
    <name type="scientific">Lepeophtheirus salmonis</name>
    <name type="common">Salmon louse</name>
    <name type="synonym">Caligus salmonis</name>
    <dbReference type="NCBI Taxonomy" id="72036"/>
    <lineage>
        <taxon>Eukaryota</taxon>
        <taxon>Metazoa</taxon>
        <taxon>Ecdysozoa</taxon>
        <taxon>Arthropoda</taxon>
        <taxon>Crustacea</taxon>
        <taxon>Multicrustacea</taxon>
        <taxon>Hexanauplia</taxon>
        <taxon>Copepoda</taxon>
        <taxon>Siphonostomatoida</taxon>
        <taxon>Caligidae</taxon>
        <taxon>Lepeophtheirus</taxon>
    </lineage>
</organism>
<dbReference type="AlphaFoldDB" id="A0A0K2SWR2"/>
<evidence type="ECO:0000256" key="2">
    <source>
        <dbReference type="ARBA" id="ARBA00010663"/>
    </source>
</evidence>
<evidence type="ECO:0000256" key="4">
    <source>
        <dbReference type="ARBA" id="ARBA00022989"/>
    </source>
</evidence>
<evidence type="ECO:0000256" key="1">
    <source>
        <dbReference type="ARBA" id="ARBA00004370"/>
    </source>
</evidence>
<keyword evidence="5 7" id="KW-0472">Membrane</keyword>
<feature type="transmembrane region" description="Helical" evidence="7">
    <location>
        <begin position="181"/>
        <end position="205"/>
    </location>
</feature>
<accession>A0A0K2SWR2</accession>
<dbReference type="SUPFAM" id="SSF81321">
    <property type="entry name" value="Family A G protein-coupled receptor-like"/>
    <property type="match status" value="1"/>
</dbReference>
<evidence type="ECO:0000256" key="7">
    <source>
        <dbReference type="SAM" id="Phobius"/>
    </source>
</evidence>
<dbReference type="PANTHER" id="PTHR46641:SF2">
    <property type="entry name" value="FMRFAMIDE RECEPTOR"/>
    <property type="match status" value="1"/>
</dbReference>
<comment type="similarity">
    <text evidence="2 6">Belongs to the G-protein coupled receptor 1 family.</text>
</comment>
<dbReference type="Gene3D" id="1.20.1070.10">
    <property type="entry name" value="Rhodopsin 7-helix transmembrane proteins"/>
    <property type="match status" value="1"/>
</dbReference>
<evidence type="ECO:0000256" key="6">
    <source>
        <dbReference type="RuleBase" id="RU000688"/>
    </source>
</evidence>
<dbReference type="OrthoDB" id="10548273at2759"/>
<protein>
    <submittedName>
        <fullName evidence="9">FMRFamide receptorlike [Musca domestica]</fullName>
    </submittedName>
</protein>
<keyword evidence="6" id="KW-0807">Transducer</keyword>
<dbReference type="InterPro" id="IPR017452">
    <property type="entry name" value="GPCR_Rhodpsn_7TM"/>
</dbReference>
<keyword evidence="6 9" id="KW-0675">Receptor</keyword>
<sequence>MPEENIKMSKLNKSIRNEVITEFVSDGSAKEENKSLTRYSDLERTKCSKKKIKNSSTSDHSNSCLILPYRWKIRIKAILVLCVLGIPGNFVTIALLIVPSTRQESNSIIHQIPNKTLRIKPEENITFCHEKLKDMLPFLDNSLYWIEGVSLTIVGTVGLIGNSLTLLVLGLYETKSSFNALLMSLVTMDTVLVVFYLFDSAYIAAFKNDEPEWYKYIFPYFWHPLRNICSTACIYMVVAVATERHHAICHPMRCKPSPLFYLSVVGGLSFLVNISKFFEFQLQYGEFNSTVDYWTTILNEDARYVVFNSYYECVVSGIF</sequence>
<name>A0A0K2SWR2_LEPSM</name>
<evidence type="ECO:0000256" key="5">
    <source>
        <dbReference type="ARBA" id="ARBA00023136"/>
    </source>
</evidence>
<dbReference type="EMBL" id="HACA01000436">
    <property type="protein sequence ID" value="CDW17797.1"/>
    <property type="molecule type" value="Transcribed_RNA"/>
</dbReference>
<dbReference type="PROSITE" id="PS50262">
    <property type="entry name" value="G_PROTEIN_RECEP_F1_2"/>
    <property type="match status" value="1"/>
</dbReference>
<keyword evidence="6" id="KW-0297">G-protein coupled receptor</keyword>
<proteinExistence type="inferred from homology"/>
<dbReference type="GO" id="GO:0004930">
    <property type="term" value="F:G protein-coupled receptor activity"/>
    <property type="evidence" value="ECO:0007669"/>
    <property type="project" value="UniProtKB-KW"/>
</dbReference>
<feature type="non-terminal residue" evidence="9">
    <location>
        <position position="319"/>
    </location>
</feature>
<keyword evidence="4 7" id="KW-1133">Transmembrane helix</keyword>
<evidence type="ECO:0000256" key="3">
    <source>
        <dbReference type="ARBA" id="ARBA00022692"/>
    </source>
</evidence>
<dbReference type="PRINTS" id="PR00237">
    <property type="entry name" value="GPCRRHODOPSN"/>
</dbReference>
<dbReference type="PANTHER" id="PTHR46641">
    <property type="entry name" value="FMRFAMIDE RECEPTOR-RELATED"/>
    <property type="match status" value="1"/>
</dbReference>
<reference evidence="9" key="1">
    <citation type="submission" date="2014-05" db="EMBL/GenBank/DDBJ databases">
        <authorList>
            <person name="Chronopoulou M."/>
        </authorList>
    </citation>
    <scope>NUCLEOTIDE SEQUENCE</scope>
    <source>
        <tissue evidence="9">Whole organism</tissue>
    </source>
</reference>
<evidence type="ECO:0000313" key="9">
    <source>
        <dbReference type="EMBL" id="CDW17797.1"/>
    </source>
</evidence>
<dbReference type="GO" id="GO:0016020">
    <property type="term" value="C:membrane"/>
    <property type="evidence" value="ECO:0007669"/>
    <property type="project" value="UniProtKB-SubCell"/>
</dbReference>
<dbReference type="InterPro" id="IPR052954">
    <property type="entry name" value="GPCR-Ligand_Int"/>
</dbReference>
<comment type="subcellular location">
    <subcellularLocation>
        <location evidence="1">Membrane</location>
    </subcellularLocation>
</comment>
<feature type="domain" description="G-protein coupled receptors family 1 profile" evidence="8">
    <location>
        <begin position="161"/>
        <end position="253"/>
    </location>
</feature>
<dbReference type="PROSITE" id="PS00237">
    <property type="entry name" value="G_PROTEIN_RECEP_F1_1"/>
    <property type="match status" value="1"/>
</dbReference>
<feature type="transmembrane region" description="Helical" evidence="7">
    <location>
        <begin position="217"/>
        <end position="238"/>
    </location>
</feature>
<feature type="transmembrane region" description="Helical" evidence="7">
    <location>
        <begin position="259"/>
        <end position="278"/>
    </location>
</feature>
<evidence type="ECO:0000259" key="8">
    <source>
        <dbReference type="PROSITE" id="PS50262"/>
    </source>
</evidence>
<feature type="transmembrane region" description="Helical" evidence="7">
    <location>
        <begin position="143"/>
        <end position="169"/>
    </location>
</feature>
<keyword evidence="3 6" id="KW-0812">Transmembrane</keyword>
<feature type="transmembrane region" description="Helical" evidence="7">
    <location>
        <begin position="77"/>
        <end position="98"/>
    </location>
</feature>